<sequence>MAGGQSGGPEIRGADHTWLVERVERLSDDRLRAERDPVVLLRTLVDAGERAFVVEARHEVVIVFFVRGVWWAATMPVKGRADQTSGNFMRFRSAPAAAHAPRSTYGWQHWSAYVRRRHLESVSLLGPADSATTLAEQIIDHVRSDVQEHLVAAALAGLTDEDRAAAEFLLAFAGHPVDPDLRAVPVTVVHPGRVQGTE</sequence>
<name>A0A2S6IK49_9ACTN</name>
<evidence type="ECO:0000313" key="2">
    <source>
        <dbReference type="Proteomes" id="UP000239485"/>
    </source>
</evidence>
<organism evidence="1 2">
    <name type="scientific">Kineococcus xinjiangensis</name>
    <dbReference type="NCBI Taxonomy" id="512762"/>
    <lineage>
        <taxon>Bacteria</taxon>
        <taxon>Bacillati</taxon>
        <taxon>Actinomycetota</taxon>
        <taxon>Actinomycetes</taxon>
        <taxon>Kineosporiales</taxon>
        <taxon>Kineosporiaceae</taxon>
        <taxon>Kineococcus</taxon>
    </lineage>
</organism>
<dbReference type="Proteomes" id="UP000239485">
    <property type="component" value="Unassembled WGS sequence"/>
</dbReference>
<accession>A0A2S6IK49</accession>
<protein>
    <submittedName>
        <fullName evidence="1">Uncharacterized protein</fullName>
    </submittedName>
</protein>
<dbReference type="EMBL" id="PTJD01000007">
    <property type="protein sequence ID" value="PPK94551.1"/>
    <property type="molecule type" value="Genomic_DNA"/>
</dbReference>
<keyword evidence="2" id="KW-1185">Reference proteome</keyword>
<gene>
    <name evidence="1" type="ORF">CLV92_10754</name>
</gene>
<reference evidence="1 2" key="1">
    <citation type="submission" date="2018-02" db="EMBL/GenBank/DDBJ databases">
        <title>Genomic Encyclopedia of Archaeal and Bacterial Type Strains, Phase II (KMG-II): from individual species to whole genera.</title>
        <authorList>
            <person name="Goeker M."/>
        </authorList>
    </citation>
    <scope>NUCLEOTIDE SEQUENCE [LARGE SCALE GENOMIC DNA]</scope>
    <source>
        <strain evidence="1 2">DSM 22857</strain>
    </source>
</reference>
<proteinExistence type="predicted"/>
<dbReference type="AlphaFoldDB" id="A0A2S6IK49"/>
<comment type="caution">
    <text evidence="1">The sequence shown here is derived from an EMBL/GenBank/DDBJ whole genome shotgun (WGS) entry which is preliminary data.</text>
</comment>
<evidence type="ECO:0000313" key="1">
    <source>
        <dbReference type="EMBL" id="PPK94551.1"/>
    </source>
</evidence>